<keyword evidence="5 7" id="KW-1133">Transmembrane helix</keyword>
<dbReference type="SUPFAM" id="SSF161098">
    <property type="entry name" value="MetI-like"/>
    <property type="match status" value="1"/>
</dbReference>
<dbReference type="EMBL" id="JASKHM010000001">
    <property type="protein sequence ID" value="MEQ4480993.1"/>
    <property type="molecule type" value="Genomic_DNA"/>
</dbReference>
<keyword evidence="6 7" id="KW-0472">Membrane</keyword>
<feature type="transmembrane region" description="Helical" evidence="7">
    <location>
        <begin position="205"/>
        <end position="227"/>
    </location>
</feature>
<dbReference type="CDD" id="cd06261">
    <property type="entry name" value="TM_PBP2"/>
    <property type="match status" value="1"/>
</dbReference>
<evidence type="ECO:0000259" key="8">
    <source>
        <dbReference type="PROSITE" id="PS50928"/>
    </source>
</evidence>
<keyword evidence="3" id="KW-1003">Cell membrane</keyword>
<proteinExistence type="inferred from homology"/>
<dbReference type="PANTHER" id="PTHR43005:SF1">
    <property type="entry name" value="SPERMIDINE_PUTRESCINE TRANSPORT SYSTEM PERMEASE PROTEIN"/>
    <property type="match status" value="1"/>
</dbReference>
<evidence type="ECO:0000256" key="6">
    <source>
        <dbReference type="ARBA" id="ARBA00023136"/>
    </source>
</evidence>
<dbReference type="RefSeq" id="WP_232182773.1">
    <property type="nucleotide sequence ID" value="NZ_JAIOAP010000001.1"/>
</dbReference>
<accession>A0ABV1KLL9</accession>
<evidence type="ECO:0000256" key="2">
    <source>
        <dbReference type="ARBA" id="ARBA00022448"/>
    </source>
</evidence>
<dbReference type="PROSITE" id="PS50928">
    <property type="entry name" value="ABC_TM1"/>
    <property type="match status" value="1"/>
</dbReference>
<comment type="similarity">
    <text evidence="7">Belongs to the binding-protein-dependent transport system permease family.</text>
</comment>
<feature type="transmembrane region" description="Helical" evidence="7">
    <location>
        <begin position="76"/>
        <end position="97"/>
    </location>
</feature>
<sequence length="297" mass="33335">MKAINWKRQLIAYSMAGPMLIVFYLFVVYPLLQTFAYSLYDYSGFGSLFSSPFVGLGNFSKALLSEDFHSALWKTVYLAATVTIFKIGIGFVFAVFLYRKTMGWKFFQILLYLPAIVPVVVSAALWKLIYEGNFGLLNNLLKSIGLNGLTHYWLNEPATAMNAMIVVLIWVSMPLTMLILFSYMLRIPKDLLECARIDGASSFRIIRTIIFPLVLPAVLLLTVLSIAESFKIYDFVLLFTNGGPAGKTMVLGLYAYQQAFNLNHYGYSSAVSLLVLLLLALISIGVLSRVTRHVHEL</sequence>
<comment type="subcellular location">
    <subcellularLocation>
        <location evidence="1 7">Cell membrane</location>
        <topology evidence="1 7">Multi-pass membrane protein</topology>
    </subcellularLocation>
</comment>
<evidence type="ECO:0000256" key="3">
    <source>
        <dbReference type="ARBA" id="ARBA00022475"/>
    </source>
</evidence>
<dbReference type="InterPro" id="IPR035906">
    <property type="entry name" value="MetI-like_sf"/>
</dbReference>
<dbReference type="InterPro" id="IPR000515">
    <property type="entry name" value="MetI-like"/>
</dbReference>
<dbReference type="PANTHER" id="PTHR43005">
    <property type="entry name" value="BLR7065 PROTEIN"/>
    <property type="match status" value="1"/>
</dbReference>
<feature type="transmembrane region" description="Helical" evidence="7">
    <location>
        <begin position="163"/>
        <end position="185"/>
    </location>
</feature>
<feature type="transmembrane region" description="Helical" evidence="7">
    <location>
        <begin position="109"/>
        <end position="129"/>
    </location>
</feature>
<evidence type="ECO:0000256" key="7">
    <source>
        <dbReference type="RuleBase" id="RU363032"/>
    </source>
</evidence>
<dbReference type="Pfam" id="PF00528">
    <property type="entry name" value="BPD_transp_1"/>
    <property type="match status" value="1"/>
</dbReference>
<evidence type="ECO:0000256" key="4">
    <source>
        <dbReference type="ARBA" id="ARBA00022692"/>
    </source>
</evidence>
<feature type="domain" description="ABC transmembrane type-1" evidence="8">
    <location>
        <begin position="72"/>
        <end position="286"/>
    </location>
</feature>
<feature type="transmembrane region" description="Helical" evidence="7">
    <location>
        <begin position="265"/>
        <end position="287"/>
    </location>
</feature>
<evidence type="ECO:0000313" key="10">
    <source>
        <dbReference type="Proteomes" id="UP001493487"/>
    </source>
</evidence>
<gene>
    <name evidence="9" type="ORF">QJS35_01150</name>
</gene>
<evidence type="ECO:0000313" key="9">
    <source>
        <dbReference type="EMBL" id="MEQ4480993.1"/>
    </source>
</evidence>
<keyword evidence="2 7" id="KW-0813">Transport</keyword>
<organism evidence="9 10">
    <name type="scientific">Cohnella silvisoli</name>
    <dbReference type="NCBI Taxonomy" id="2873699"/>
    <lineage>
        <taxon>Bacteria</taxon>
        <taxon>Bacillati</taxon>
        <taxon>Bacillota</taxon>
        <taxon>Bacilli</taxon>
        <taxon>Bacillales</taxon>
        <taxon>Paenibacillaceae</taxon>
        <taxon>Cohnella</taxon>
    </lineage>
</organism>
<name>A0ABV1KLL9_9BACL</name>
<keyword evidence="10" id="KW-1185">Reference proteome</keyword>
<protein>
    <submittedName>
        <fullName evidence="9">Sugar ABC transporter permease</fullName>
    </submittedName>
</protein>
<comment type="caution">
    <text evidence="9">The sequence shown here is derived from an EMBL/GenBank/DDBJ whole genome shotgun (WGS) entry which is preliminary data.</text>
</comment>
<keyword evidence="4 7" id="KW-0812">Transmembrane</keyword>
<reference evidence="9 10" key="1">
    <citation type="journal article" date="2023" name="Genome Announc.">
        <title>Pan-Genome Analyses of the Genus Cohnella and Proposal of the Novel Species Cohnella silvisoli sp. nov., Isolated from Forest Soil.</title>
        <authorList>
            <person name="Wang C."/>
            <person name="Mao L."/>
            <person name="Bao G."/>
            <person name="Zhu H."/>
        </authorList>
    </citation>
    <scope>NUCLEOTIDE SEQUENCE [LARGE SCALE GENOMIC DNA]</scope>
    <source>
        <strain evidence="9 10">NL03-T5-1</strain>
    </source>
</reference>
<feature type="transmembrane region" description="Helical" evidence="7">
    <location>
        <begin position="12"/>
        <end position="32"/>
    </location>
</feature>
<evidence type="ECO:0000256" key="5">
    <source>
        <dbReference type="ARBA" id="ARBA00022989"/>
    </source>
</evidence>
<evidence type="ECO:0000256" key="1">
    <source>
        <dbReference type="ARBA" id="ARBA00004651"/>
    </source>
</evidence>
<dbReference type="Proteomes" id="UP001493487">
    <property type="component" value="Unassembled WGS sequence"/>
</dbReference>
<dbReference type="Gene3D" id="1.10.3720.10">
    <property type="entry name" value="MetI-like"/>
    <property type="match status" value="1"/>
</dbReference>